<evidence type="ECO:0000313" key="2">
    <source>
        <dbReference type="Proteomes" id="UP000829398"/>
    </source>
</evidence>
<protein>
    <submittedName>
        <fullName evidence="1">Disease resistance protein SUMM2</fullName>
    </submittedName>
</protein>
<accession>A0ACB8JDM3</accession>
<proteinExistence type="predicted"/>
<comment type="caution">
    <text evidence="1">The sequence shown here is derived from an EMBL/GenBank/DDBJ whole genome shotgun (WGS) entry which is preliminary data.</text>
</comment>
<sequence length="584" mass="66213">MKDYHQKGCSFTSLVIDAPPASGLILPTTTLVGENTKKIVKKIWEDLMGDKVTKIGVWGMGGIGKTTIMRHINNRLQEETNEFNDVIWVTVSQPLDLIKLQTEIATALKLSLTEDEDKVRLTERLLGKLKAKKKFVLILDDMWEAFPLEEVGIPEPNKQNGCKLMITTRSVGVCHSMGCEEVKVQPLSKEEALNLFLDKVGRNILHVPTLSKEIINSVVEECAGLPLAIVIVAGCMRGVYEIHEWRNALNELRGLDELIGYWIGEGLIEEVKNVQDKYYRGYTILNRLVYCCLLESAKKGRCRIPECFFAHMHGLKILNLSYTDIEVLPNSISDLTNLRWLLLRYCRRLERVPSLAKLLALQCLDLEYTTIKEVPEGMEMLEKPCPSYPLFKKADQDSSCLRLNWGSETSQETVQEAARSSDSLDTFVGYFSKLDDFNADVKSSDGQRSKNFHFQMSTVYNVLSRILDFIASFAQAKQMNQCASMGAKSVKEKVLPLCSQKMFKGLIMRDIKDVTSLNDVLSKERGLVTAVRFSHLKALWFSYCPNLQKLFSLQLLPALQNLEFLVVQSCERIEEIVEVNDEET</sequence>
<reference evidence="2" key="1">
    <citation type="journal article" date="2023" name="Hortic. Res.">
        <title>A chromosome-level phased genome enabling allele-level studies in sweet orange: a case study on citrus Huanglongbing tolerance.</title>
        <authorList>
            <person name="Wu B."/>
            <person name="Yu Q."/>
            <person name="Deng Z."/>
            <person name="Duan Y."/>
            <person name="Luo F."/>
            <person name="Gmitter F. Jr."/>
        </authorList>
    </citation>
    <scope>NUCLEOTIDE SEQUENCE [LARGE SCALE GENOMIC DNA]</scope>
    <source>
        <strain evidence="2">cv. Valencia</strain>
    </source>
</reference>
<keyword evidence="2" id="KW-1185">Reference proteome</keyword>
<evidence type="ECO:0000313" key="1">
    <source>
        <dbReference type="EMBL" id="KAH9715753.1"/>
    </source>
</evidence>
<dbReference type="Proteomes" id="UP000829398">
    <property type="component" value="Chromosome 7"/>
</dbReference>
<dbReference type="EMBL" id="CM039176">
    <property type="protein sequence ID" value="KAH9715753.1"/>
    <property type="molecule type" value="Genomic_DNA"/>
</dbReference>
<name>A0ACB8JDM3_CITSI</name>
<gene>
    <name evidence="1" type="ORF">KPL71_021179</name>
</gene>
<organism evidence="1 2">
    <name type="scientific">Citrus sinensis</name>
    <name type="common">Sweet orange</name>
    <name type="synonym">Citrus aurantium var. sinensis</name>
    <dbReference type="NCBI Taxonomy" id="2711"/>
    <lineage>
        <taxon>Eukaryota</taxon>
        <taxon>Viridiplantae</taxon>
        <taxon>Streptophyta</taxon>
        <taxon>Embryophyta</taxon>
        <taxon>Tracheophyta</taxon>
        <taxon>Spermatophyta</taxon>
        <taxon>Magnoliopsida</taxon>
        <taxon>eudicotyledons</taxon>
        <taxon>Gunneridae</taxon>
        <taxon>Pentapetalae</taxon>
        <taxon>rosids</taxon>
        <taxon>malvids</taxon>
        <taxon>Sapindales</taxon>
        <taxon>Rutaceae</taxon>
        <taxon>Aurantioideae</taxon>
        <taxon>Citrus</taxon>
    </lineage>
</organism>